<proteinExistence type="predicted"/>
<protein>
    <recommendedName>
        <fullName evidence="4">DUF2059 domain-containing protein</fullName>
    </recommendedName>
</protein>
<sequence length="175" mass="19662">MRISCLSLLSFLFLASTVGAAEIRDANRLLRVSNVASQFESMTLLQTRNIIRTYSSIVAMSADLELPQWIKIEIAHCYERAFAWEKFEEGIAEIFLENFSKAEMNLLTNFYQSEGLSPTEIANFKAAIAKGVRIQQLTADYIFANSEGCAEHDIDLILSFLADPQLKPENTLAVE</sequence>
<evidence type="ECO:0008006" key="4">
    <source>
        <dbReference type="Google" id="ProtNLM"/>
    </source>
</evidence>
<feature type="signal peptide" evidence="1">
    <location>
        <begin position="1"/>
        <end position="20"/>
    </location>
</feature>
<dbReference type="AlphaFoldDB" id="A0A2A4WY75"/>
<reference evidence="3" key="1">
    <citation type="submission" date="2017-08" db="EMBL/GenBank/DDBJ databases">
        <title>A dynamic microbial community with high functional redundancy inhabits the cold, oxic subseafloor aquifer.</title>
        <authorList>
            <person name="Tully B.J."/>
            <person name="Wheat C.G."/>
            <person name="Glazer B.T."/>
            <person name="Huber J.A."/>
        </authorList>
    </citation>
    <scope>NUCLEOTIDE SEQUENCE [LARGE SCALE GENOMIC DNA]</scope>
</reference>
<evidence type="ECO:0000313" key="2">
    <source>
        <dbReference type="EMBL" id="PCI75378.1"/>
    </source>
</evidence>
<gene>
    <name evidence="2" type="ORF">COB20_13010</name>
</gene>
<keyword evidence="1" id="KW-0732">Signal</keyword>
<name>A0A2A4WY75_9GAMM</name>
<accession>A0A2A4WY75</accession>
<dbReference type="EMBL" id="NVUL01000076">
    <property type="protein sequence ID" value="PCI75378.1"/>
    <property type="molecule type" value="Genomic_DNA"/>
</dbReference>
<evidence type="ECO:0000313" key="3">
    <source>
        <dbReference type="Proteomes" id="UP000218767"/>
    </source>
</evidence>
<evidence type="ECO:0000256" key="1">
    <source>
        <dbReference type="SAM" id="SignalP"/>
    </source>
</evidence>
<dbReference type="Proteomes" id="UP000218767">
    <property type="component" value="Unassembled WGS sequence"/>
</dbReference>
<feature type="chain" id="PRO_5012811148" description="DUF2059 domain-containing protein" evidence="1">
    <location>
        <begin position="21"/>
        <end position="175"/>
    </location>
</feature>
<organism evidence="2 3">
    <name type="scientific">SAR86 cluster bacterium</name>
    <dbReference type="NCBI Taxonomy" id="2030880"/>
    <lineage>
        <taxon>Bacteria</taxon>
        <taxon>Pseudomonadati</taxon>
        <taxon>Pseudomonadota</taxon>
        <taxon>Gammaproteobacteria</taxon>
        <taxon>SAR86 cluster</taxon>
    </lineage>
</organism>
<comment type="caution">
    <text evidence="2">The sequence shown here is derived from an EMBL/GenBank/DDBJ whole genome shotgun (WGS) entry which is preliminary data.</text>
</comment>